<protein>
    <recommendedName>
        <fullName evidence="8">Peptidase S24/S26A/S26B/S26C domain-containing protein</fullName>
    </recommendedName>
</protein>
<dbReference type="InterPro" id="IPR015927">
    <property type="entry name" value="Peptidase_S24_S26A/B/C"/>
</dbReference>
<evidence type="ECO:0000256" key="4">
    <source>
        <dbReference type="ARBA" id="ARBA00022813"/>
    </source>
</evidence>
<name>A0A1Q8SPS3_9GAMM</name>
<dbReference type="AlphaFoldDB" id="A0A1Q8SPS3"/>
<keyword evidence="5" id="KW-0234">DNA repair</keyword>
<keyword evidence="10" id="KW-1185">Reference proteome</keyword>
<dbReference type="STRING" id="404433.BTW07_14645"/>
<evidence type="ECO:0000256" key="2">
    <source>
        <dbReference type="ARBA" id="ARBA00022763"/>
    </source>
</evidence>
<dbReference type="GO" id="GO:0009432">
    <property type="term" value="P:SOS response"/>
    <property type="evidence" value="ECO:0007669"/>
    <property type="project" value="UniProtKB-KW"/>
</dbReference>
<dbReference type="GO" id="GO:0003677">
    <property type="term" value="F:DNA binding"/>
    <property type="evidence" value="ECO:0007669"/>
    <property type="project" value="InterPro"/>
</dbReference>
<dbReference type="CDD" id="cd06529">
    <property type="entry name" value="S24_LexA-like"/>
    <property type="match status" value="1"/>
</dbReference>
<evidence type="ECO:0000313" key="10">
    <source>
        <dbReference type="Proteomes" id="UP000186878"/>
    </source>
</evidence>
<evidence type="ECO:0000256" key="5">
    <source>
        <dbReference type="ARBA" id="ARBA00023204"/>
    </source>
</evidence>
<keyword evidence="6" id="KW-0742">SOS response</keyword>
<keyword evidence="4 7" id="KW-0068">Autocatalytic cleavage</keyword>
<feature type="domain" description="Peptidase S24/S26A/S26B/S26C" evidence="8">
    <location>
        <begin position="22"/>
        <end position="129"/>
    </location>
</feature>
<sequence length="138" mass="15427">MRPDSPRVEIPCPDILARCGIAGFASPAEDYAGRALDLNEKFIKHKAATFLFQAVGDSMEEYRIQEGDYLIVDRSITARAGHIVLALVEGEFTVKKWIERGQWQLLCSGGNRYPPIPLNGVESQIWGVVRSNHIEFPV</sequence>
<evidence type="ECO:0000259" key="8">
    <source>
        <dbReference type="Pfam" id="PF00717"/>
    </source>
</evidence>
<proteinExistence type="inferred from homology"/>
<accession>A0A1Q8SPS3</accession>
<dbReference type="NCBIfam" id="NF007621">
    <property type="entry name" value="PRK10276.1"/>
    <property type="match status" value="1"/>
</dbReference>
<dbReference type="GO" id="GO:0006355">
    <property type="term" value="P:regulation of DNA-templated transcription"/>
    <property type="evidence" value="ECO:0007669"/>
    <property type="project" value="InterPro"/>
</dbReference>
<evidence type="ECO:0000256" key="3">
    <source>
        <dbReference type="ARBA" id="ARBA00022801"/>
    </source>
</evidence>
<reference evidence="9 10" key="1">
    <citation type="submission" date="2016-12" db="EMBL/GenBank/DDBJ databases">
        <title>Draft genome sequences of strains Salinicola socius SMB35, Salinicola sp. MH3R3-1 and Chromohalobacter sp. SMB17 from the Verkhnekamsk potash mining region of Russia.</title>
        <authorList>
            <person name="Mavrodi D.V."/>
            <person name="Olsson B.E."/>
            <person name="Korsakova E.S."/>
            <person name="Pyankova A."/>
            <person name="Mavrodi O.V."/>
            <person name="Plotnikova E.G."/>
        </authorList>
    </citation>
    <scope>NUCLEOTIDE SEQUENCE [LARGE SCALE GENOMIC DNA]</scope>
    <source>
        <strain evidence="9 10">SMB35</strain>
    </source>
</reference>
<dbReference type="GO" id="GO:0006281">
    <property type="term" value="P:DNA repair"/>
    <property type="evidence" value="ECO:0007669"/>
    <property type="project" value="UniProtKB-KW"/>
</dbReference>
<dbReference type="Pfam" id="PF00717">
    <property type="entry name" value="Peptidase_S24"/>
    <property type="match status" value="1"/>
</dbReference>
<dbReference type="SUPFAM" id="SSF51306">
    <property type="entry name" value="LexA/Signal peptidase"/>
    <property type="match status" value="1"/>
</dbReference>
<gene>
    <name evidence="9" type="ORF">BTW07_14645</name>
</gene>
<dbReference type="Proteomes" id="UP000186878">
    <property type="component" value="Unassembled WGS sequence"/>
</dbReference>
<dbReference type="InterPro" id="IPR006197">
    <property type="entry name" value="Peptidase_S24_LexA"/>
</dbReference>
<dbReference type="Gene3D" id="2.10.109.10">
    <property type="entry name" value="Umud Fragment, subunit A"/>
    <property type="match status" value="1"/>
</dbReference>
<keyword evidence="2" id="KW-0227">DNA damage</keyword>
<dbReference type="PANTHER" id="PTHR33516:SF2">
    <property type="entry name" value="LEXA REPRESSOR-RELATED"/>
    <property type="match status" value="1"/>
</dbReference>
<evidence type="ECO:0000256" key="1">
    <source>
        <dbReference type="ARBA" id="ARBA00007484"/>
    </source>
</evidence>
<evidence type="ECO:0000256" key="7">
    <source>
        <dbReference type="RuleBase" id="RU003991"/>
    </source>
</evidence>
<dbReference type="OrthoDB" id="9787787at2"/>
<dbReference type="GO" id="GO:0016787">
    <property type="term" value="F:hydrolase activity"/>
    <property type="evidence" value="ECO:0007669"/>
    <property type="project" value="UniProtKB-KW"/>
</dbReference>
<comment type="caution">
    <text evidence="9">The sequence shown here is derived from an EMBL/GenBank/DDBJ whole genome shotgun (WGS) entry which is preliminary data.</text>
</comment>
<organism evidence="9 10">
    <name type="scientific">Salinicola socius</name>
    <dbReference type="NCBI Taxonomy" id="404433"/>
    <lineage>
        <taxon>Bacteria</taxon>
        <taxon>Pseudomonadati</taxon>
        <taxon>Pseudomonadota</taxon>
        <taxon>Gammaproteobacteria</taxon>
        <taxon>Oceanospirillales</taxon>
        <taxon>Halomonadaceae</taxon>
        <taxon>Salinicola</taxon>
    </lineage>
</organism>
<dbReference type="InterPro" id="IPR039418">
    <property type="entry name" value="LexA-like"/>
</dbReference>
<dbReference type="PRINTS" id="PR00726">
    <property type="entry name" value="LEXASERPTASE"/>
</dbReference>
<dbReference type="PANTHER" id="PTHR33516">
    <property type="entry name" value="LEXA REPRESSOR"/>
    <property type="match status" value="1"/>
</dbReference>
<evidence type="ECO:0000256" key="6">
    <source>
        <dbReference type="ARBA" id="ARBA00023236"/>
    </source>
</evidence>
<dbReference type="InterPro" id="IPR036286">
    <property type="entry name" value="LexA/Signal_pep-like_sf"/>
</dbReference>
<dbReference type="EMBL" id="MSDO01000022">
    <property type="protein sequence ID" value="OLO03433.1"/>
    <property type="molecule type" value="Genomic_DNA"/>
</dbReference>
<dbReference type="InterPro" id="IPR050077">
    <property type="entry name" value="LexA_repressor"/>
</dbReference>
<keyword evidence="3 7" id="KW-0378">Hydrolase</keyword>
<evidence type="ECO:0000313" key="9">
    <source>
        <dbReference type="EMBL" id="OLO03433.1"/>
    </source>
</evidence>
<comment type="similarity">
    <text evidence="1 7">Belongs to the peptidase S24 family.</text>
</comment>